<dbReference type="EMBL" id="JABSTV010001253">
    <property type="protein sequence ID" value="KAH7942812.1"/>
    <property type="molecule type" value="Genomic_DNA"/>
</dbReference>
<dbReference type="GO" id="GO:0005681">
    <property type="term" value="C:spliceosomal complex"/>
    <property type="evidence" value="ECO:0007669"/>
    <property type="project" value="TreeGrafter"/>
</dbReference>
<reference evidence="4" key="2">
    <citation type="submission" date="2021-09" db="EMBL/GenBank/DDBJ databases">
        <authorList>
            <person name="Jia N."/>
            <person name="Wang J."/>
            <person name="Shi W."/>
            <person name="Du L."/>
            <person name="Sun Y."/>
            <person name="Zhan W."/>
            <person name="Jiang J."/>
            <person name="Wang Q."/>
            <person name="Zhang B."/>
            <person name="Ji P."/>
            <person name="Sakyi L.B."/>
            <person name="Cui X."/>
            <person name="Yuan T."/>
            <person name="Jiang B."/>
            <person name="Yang W."/>
            <person name="Lam T.T.-Y."/>
            <person name="Chang Q."/>
            <person name="Ding S."/>
            <person name="Wang X."/>
            <person name="Zhu J."/>
            <person name="Ruan X."/>
            <person name="Zhao L."/>
            <person name="Wei J."/>
            <person name="Que T."/>
            <person name="Du C."/>
            <person name="Cheng J."/>
            <person name="Dai P."/>
            <person name="Han X."/>
            <person name="Huang E."/>
            <person name="Gao Y."/>
            <person name="Liu J."/>
            <person name="Shao H."/>
            <person name="Ye R."/>
            <person name="Li L."/>
            <person name="Wei W."/>
            <person name="Wang X."/>
            <person name="Wang C."/>
            <person name="Huo Q."/>
            <person name="Li W."/>
            <person name="Guo W."/>
            <person name="Chen H."/>
            <person name="Chen S."/>
            <person name="Zhou L."/>
            <person name="Zhou L."/>
            <person name="Ni X."/>
            <person name="Tian J."/>
            <person name="Zhou Y."/>
            <person name="Sheng Y."/>
            <person name="Liu T."/>
            <person name="Pan Y."/>
            <person name="Xia L."/>
            <person name="Li J."/>
            <person name="Zhao F."/>
            <person name="Cao W."/>
        </authorList>
    </citation>
    <scope>NUCLEOTIDE SEQUENCE</scope>
    <source>
        <strain evidence="4">Rsan-2018</strain>
        <tissue evidence="4">Larvae</tissue>
    </source>
</reference>
<dbReference type="PANTHER" id="PTHR19411:SF0">
    <property type="entry name" value="PROTEIN BUD31 HOMOLOG"/>
    <property type="match status" value="1"/>
</dbReference>
<keyword evidence="5" id="KW-1185">Reference proteome</keyword>
<accession>A0A9D4PIF2</accession>
<evidence type="ECO:0000256" key="3">
    <source>
        <dbReference type="ARBA" id="ARBA00023242"/>
    </source>
</evidence>
<gene>
    <name evidence="4" type="ORF">HPB52_001594</name>
</gene>
<dbReference type="InterPro" id="IPR001748">
    <property type="entry name" value="BUD31"/>
</dbReference>
<dbReference type="VEuPathDB" id="VectorBase:RSAN_048015"/>
<sequence length="81" mass="9661">MGKVRRSKKPPPEGWELIEPTLDELEQKMRECETESHEGKRKVESLWPIFKIHHQKSRYVFDLFHKRKAISKGKFINSVAE</sequence>
<evidence type="ECO:0000256" key="1">
    <source>
        <dbReference type="ARBA" id="ARBA00004123"/>
    </source>
</evidence>
<evidence type="ECO:0000256" key="2">
    <source>
        <dbReference type="ARBA" id="ARBA00005287"/>
    </source>
</evidence>
<keyword evidence="3" id="KW-0539">Nucleus</keyword>
<evidence type="ECO:0000313" key="5">
    <source>
        <dbReference type="Proteomes" id="UP000821837"/>
    </source>
</evidence>
<dbReference type="Proteomes" id="UP000821837">
    <property type="component" value="Unassembled WGS sequence"/>
</dbReference>
<evidence type="ECO:0000313" key="4">
    <source>
        <dbReference type="EMBL" id="KAH7942812.1"/>
    </source>
</evidence>
<dbReference type="Pfam" id="PF01125">
    <property type="entry name" value="BUD31"/>
    <property type="match status" value="1"/>
</dbReference>
<comment type="similarity">
    <text evidence="2">Belongs to the BUD31 (G10) family.</text>
</comment>
<protein>
    <recommendedName>
        <fullName evidence="6">Protein BUD31 homolog</fullName>
    </recommendedName>
</protein>
<reference evidence="4" key="1">
    <citation type="journal article" date="2020" name="Cell">
        <title>Large-Scale Comparative Analyses of Tick Genomes Elucidate Their Genetic Diversity and Vector Capacities.</title>
        <authorList>
            <consortium name="Tick Genome and Microbiome Consortium (TIGMIC)"/>
            <person name="Jia N."/>
            <person name="Wang J."/>
            <person name="Shi W."/>
            <person name="Du L."/>
            <person name="Sun Y."/>
            <person name="Zhan W."/>
            <person name="Jiang J.F."/>
            <person name="Wang Q."/>
            <person name="Zhang B."/>
            <person name="Ji P."/>
            <person name="Bell-Sakyi L."/>
            <person name="Cui X.M."/>
            <person name="Yuan T.T."/>
            <person name="Jiang B.G."/>
            <person name="Yang W.F."/>
            <person name="Lam T.T."/>
            <person name="Chang Q.C."/>
            <person name="Ding S.J."/>
            <person name="Wang X.J."/>
            <person name="Zhu J.G."/>
            <person name="Ruan X.D."/>
            <person name="Zhao L."/>
            <person name="Wei J.T."/>
            <person name="Ye R.Z."/>
            <person name="Que T.C."/>
            <person name="Du C.H."/>
            <person name="Zhou Y.H."/>
            <person name="Cheng J.X."/>
            <person name="Dai P.F."/>
            <person name="Guo W.B."/>
            <person name="Han X.H."/>
            <person name="Huang E.J."/>
            <person name="Li L.F."/>
            <person name="Wei W."/>
            <person name="Gao Y.C."/>
            <person name="Liu J.Z."/>
            <person name="Shao H.Z."/>
            <person name="Wang X."/>
            <person name="Wang C.C."/>
            <person name="Yang T.C."/>
            <person name="Huo Q.B."/>
            <person name="Li W."/>
            <person name="Chen H.Y."/>
            <person name="Chen S.E."/>
            <person name="Zhou L.G."/>
            <person name="Ni X.B."/>
            <person name="Tian J.H."/>
            <person name="Sheng Y."/>
            <person name="Liu T."/>
            <person name="Pan Y.S."/>
            <person name="Xia L.Y."/>
            <person name="Li J."/>
            <person name="Zhao F."/>
            <person name="Cao W.C."/>
        </authorList>
    </citation>
    <scope>NUCLEOTIDE SEQUENCE</scope>
    <source>
        <strain evidence="4">Rsan-2018</strain>
    </source>
</reference>
<dbReference type="PANTHER" id="PTHR19411">
    <property type="entry name" value="PROTEIN BUD31-RELATED"/>
    <property type="match status" value="1"/>
</dbReference>
<dbReference type="AlphaFoldDB" id="A0A9D4PIF2"/>
<proteinExistence type="inferred from homology"/>
<dbReference type="GO" id="GO:0000398">
    <property type="term" value="P:mRNA splicing, via spliceosome"/>
    <property type="evidence" value="ECO:0007669"/>
    <property type="project" value="TreeGrafter"/>
</dbReference>
<comment type="caution">
    <text evidence="4">The sequence shown here is derived from an EMBL/GenBank/DDBJ whole genome shotgun (WGS) entry which is preliminary data.</text>
</comment>
<name>A0A9D4PIF2_RHISA</name>
<organism evidence="4 5">
    <name type="scientific">Rhipicephalus sanguineus</name>
    <name type="common">Brown dog tick</name>
    <name type="synonym">Ixodes sanguineus</name>
    <dbReference type="NCBI Taxonomy" id="34632"/>
    <lineage>
        <taxon>Eukaryota</taxon>
        <taxon>Metazoa</taxon>
        <taxon>Ecdysozoa</taxon>
        <taxon>Arthropoda</taxon>
        <taxon>Chelicerata</taxon>
        <taxon>Arachnida</taxon>
        <taxon>Acari</taxon>
        <taxon>Parasitiformes</taxon>
        <taxon>Ixodida</taxon>
        <taxon>Ixodoidea</taxon>
        <taxon>Ixodidae</taxon>
        <taxon>Rhipicephalinae</taxon>
        <taxon>Rhipicephalus</taxon>
        <taxon>Rhipicephalus</taxon>
    </lineage>
</organism>
<comment type="subcellular location">
    <subcellularLocation>
        <location evidence="1">Nucleus</location>
    </subcellularLocation>
</comment>
<evidence type="ECO:0008006" key="6">
    <source>
        <dbReference type="Google" id="ProtNLM"/>
    </source>
</evidence>
<dbReference type="PRINTS" id="PR00322">
    <property type="entry name" value="G10"/>
</dbReference>